<dbReference type="EMBL" id="GBRH01181718">
    <property type="protein sequence ID" value="JAE16178.1"/>
    <property type="molecule type" value="Transcribed_RNA"/>
</dbReference>
<dbReference type="AlphaFoldDB" id="A0A0A9G6A0"/>
<reference evidence="2" key="2">
    <citation type="journal article" date="2015" name="Data Brief">
        <title>Shoot transcriptome of the giant reed, Arundo donax.</title>
        <authorList>
            <person name="Barrero R.A."/>
            <person name="Guerrero F.D."/>
            <person name="Moolhuijzen P."/>
            <person name="Goolsby J.A."/>
            <person name="Tidwell J."/>
            <person name="Bellgard S.E."/>
            <person name="Bellgard M.I."/>
        </authorList>
    </citation>
    <scope>NUCLEOTIDE SEQUENCE</scope>
    <source>
        <tissue evidence="2">Shoot tissue taken approximately 20 cm above the soil surface</tissue>
    </source>
</reference>
<organism evidence="2">
    <name type="scientific">Arundo donax</name>
    <name type="common">Giant reed</name>
    <name type="synonym">Donax arundinaceus</name>
    <dbReference type="NCBI Taxonomy" id="35708"/>
    <lineage>
        <taxon>Eukaryota</taxon>
        <taxon>Viridiplantae</taxon>
        <taxon>Streptophyta</taxon>
        <taxon>Embryophyta</taxon>
        <taxon>Tracheophyta</taxon>
        <taxon>Spermatophyta</taxon>
        <taxon>Magnoliopsida</taxon>
        <taxon>Liliopsida</taxon>
        <taxon>Poales</taxon>
        <taxon>Poaceae</taxon>
        <taxon>PACMAD clade</taxon>
        <taxon>Arundinoideae</taxon>
        <taxon>Arundineae</taxon>
        <taxon>Arundo</taxon>
    </lineage>
</organism>
<evidence type="ECO:0000313" key="2">
    <source>
        <dbReference type="EMBL" id="JAE16178.1"/>
    </source>
</evidence>
<protein>
    <submittedName>
        <fullName evidence="2">Uncharacterized protein</fullName>
    </submittedName>
</protein>
<sequence length="20" mass="2099">MLGNKGELPEALARVVTEGD</sequence>
<accession>A0A0A9G6A0</accession>
<name>A0A0A9G6A0_ARUDO</name>
<proteinExistence type="predicted"/>
<reference evidence="2" key="1">
    <citation type="submission" date="2014-09" db="EMBL/GenBank/DDBJ databases">
        <authorList>
            <person name="Magalhaes I.L.F."/>
            <person name="Oliveira U."/>
            <person name="Santos F.R."/>
            <person name="Vidigal T.H.D.A."/>
            <person name="Brescovit A.D."/>
            <person name="Santos A.J."/>
        </authorList>
    </citation>
    <scope>NUCLEOTIDE SEQUENCE</scope>
    <source>
        <tissue evidence="2">Shoot tissue taken approximately 20 cm above the soil surface</tissue>
    </source>
</reference>
<evidence type="ECO:0000256" key="1">
    <source>
        <dbReference type="SAM" id="MobiDB-lite"/>
    </source>
</evidence>
<feature type="region of interest" description="Disordered" evidence="1">
    <location>
        <begin position="1"/>
        <end position="20"/>
    </location>
</feature>